<dbReference type="PANTHER" id="PTHR30537:SF3">
    <property type="entry name" value="TRANSCRIPTIONAL REGULATORY PROTEIN"/>
    <property type="match status" value="1"/>
</dbReference>
<name>A0AAP2G5U0_9RHOB</name>
<reference evidence="6 7" key="1">
    <citation type="journal article" date="2021" name="Arch. Microbiol.">
        <title>Harenicola maris gen. nov., sp. nov. isolated from the Sea of Japan shallow sediments.</title>
        <authorList>
            <person name="Romanenko L.A."/>
            <person name="Kurilenko V.V."/>
            <person name="Chernysheva N.Y."/>
            <person name="Tekutyeva L.A."/>
            <person name="Velansky P.V."/>
            <person name="Svetashev V.I."/>
            <person name="Isaeva M.P."/>
        </authorList>
    </citation>
    <scope>NUCLEOTIDE SEQUENCE [LARGE SCALE GENOMIC DNA]</scope>
    <source>
        <strain evidence="6 7">KMM 3653</strain>
    </source>
</reference>
<dbReference type="InterPro" id="IPR058163">
    <property type="entry name" value="LysR-type_TF_proteobact-type"/>
</dbReference>
<gene>
    <name evidence="6" type="ORF">IV417_18035</name>
</gene>
<keyword evidence="4" id="KW-0804">Transcription</keyword>
<dbReference type="Pfam" id="PF00126">
    <property type="entry name" value="HTH_1"/>
    <property type="match status" value="1"/>
</dbReference>
<sequence>MSLDAWDEVRTAYHVARLGTVSGAAEALGVHHATVIRHIDALEDRLGAKLFQRHARGYTATEAGNDLLQVAKATDDQFTQMAGRISGQGDTVSGELVITTLPGLSILLSPMLRDYGRMYPDVTIRFMTDERVYRLEYGEAHLAIRAGSKPDEPDNVVQPFMPANFALYATDEYIETYGRLTEGEWGDHRFVSATDGMERASFISWLEDTVPQKNICFRTTRQRTMEDAIVAGIGIGFMPVFMGEETKGVQMVLPPRPEWSAMTWLVTHVDLHRTLKVQSIVAFLKERISALND</sequence>
<evidence type="ECO:0000256" key="3">
    <source>
        <dbReference type="ARBA" id="ARBA00023125"/>
    </source>
</evidence>
<evidence type="ECO:0000256" key="4">
    <source>
        <dbReference type="ARBA" id="ARBA00023163"/>
    </source>
</evidence>
<dbReference type="GO" id="GO:0003700">
    <property type="term" value="F:DNA-binding transcription factor activity"/>
    <property type="evidence" value="ECO:0007669"/>
    <property type="project" value="InterPro"/>
</dbReference>
<evidence type="ECO:0000256" key="1">
    <source>
        <dbReference type="ARBA" id="ARBA00009437"/>
    </source>
</evidence>
<dbReference type="InterPro" id="IPR036390">
    <property type="entry name" value="WH_DNA-bd_sf"/>
</dbReference>
<dbReference type="InterPro" id="IPR000847">
    <property type="entry name" value="LysR_HTH_N"/>
</dbReference>
<dbReference type="Gene3D" id="1.10.10.10">
    <property type="entry name" value="Winged helix-like DNA-binding domain superfamily/Winged helix DNA-binding domain"/>
    <property type="match status" value="1"/>
</dbReference>
<dbReference type="SUPFAM" id="SSF46785">
    <property type="entry name" value="Winged helix' DNA-binding domain"/>
    <property type="match status" value="1"/>
</dbReference>
<comment type="caution">
    <text evidence="6">The sequence shown here is derived from an EMBL/GenBank/DDBJ whole genome shotgun (WGS) entry which is preliminary data.</text>
</comment>
<dbReference type="Gene3D" id="3.40.190.290">
    <property type="match status" value="1"/>
</dbReference>
<evidence type="ECO:0000256" key="2">
    <source>
        <dbReference type="ARBA" id="ARBA00023015"/>
    </source>
</evidence>
<dbReference type="RefSeq" id="WP_327795528.1">
    <property type="nucleotide sequence ID" value="NZ_JADQAZ010000004.1"/>
</dbReference>
<dbReference type="InterPro" id="IPR005119">
    <property type="entry name" value="LysR_subst-bd"/>
</dbReference>
<proteinExistence type="inferred from homology"/>
<keyword evidence="2" id="KW-0805">Transcription regulation</keyword>
<dbReference type="GO" id="GO:0043565">
    <property type="term" value="F:sequence-specific DNA binding"/>
    <property type="evidence" value="ECO:0007669"/>
    <property type="project" value="TreeGrafter"/>
</dbReference>
<dbReference type="CDD" id="cd05466">
    <property type="entry name" value="PBP2_LTTR_substrate"/>
    <property type="match status" value="1"/>
</dbReference>
<dbReference type="Proteomes" id="UP001315686">
    <property type="component" value="Unassembled WGS sequence"/>
</dbReference>
<keyword evidence="3" id="KW-0238">DNA-binding</keyword>
<comment type="similarity">
    <text evidence="1">Belongs to the LysR transcriptional regulatory family.</text>
</comment>
<dbReference type="SUPFAM" id="SSF53850">
    <property type="entry name" value="Periplasmic binding protein-like II"/>
    <property type="match status" value="1"/>
</dbReference>
<dbReference type="PROSITE" id="PS50931">
    <property type="entry name" value="HTH_LYSR"/>
    <property type="match status" value="1"/>
</dbReference>
<protein>
    <submittedName>
        <fullName evidence="6">LysR family transcriptional regulator</fullName>
    </submittedName>
</protein>
<dbReference type="Pfam" id="PF03466">
    <property type="entry name" value="LysR_substrate"/>
    <property type="match status" value="1"/>
</dbReference>
<evidence type="ECO:0000313" key="7">
    <source>
        <dbReference type="Proteomes" id="UP001315686"/>
    </source>
</evidence>
<dbReference type="PANTHER" id="PTHR30537">
    <property type="entry name" value="HTH-TYPE TRANSCRIPTIONAL REGULATOR"/>
    <property type="match status" value="1"/>
</dbReference>
<evidence type="ECO:0000259" key="5">
    <source>
        <dbReference type="PROSITE" id="PS50931"/>
    </source>
</evidence>
<feature type="domain" description="HTH lysR-type" evidence="5">
    <location>
        <begin position="1"/>
        <end position="61"/>
    </location>
</feature>
<accession>A0AAP2G5U0</accession>
<dbReference type="InterPro" id="IPR036388">
    <property type="entry name" value="WH-like_DNA-bd_sf"/>
</dbReference>
<dbReference type="AlphaFoldDB" id="A0AAP2G5U0"/>
<organism evidence="6 7">
    <name type="scientific">Harenicola maris</name>
    <dbReference type="NCBI Taxonomy" id="2841044"/>
    <lineage>
        <taxon>Bacteria</taxon>
        <taxon>Pseudomonadati</taxon>
        <taxon>Pseudomonadota</taxon>
        <taxon>Alphaproteobacteria</taxon>
        <taxon>Rhodobacterales</taxon>
        <taxon>Paracoccaceae</taxon>
        <taxon>Harenicola</taxon>
    </lineage>
</organism>
<evidence type="ECO:0000313" key="6">
    <source>
        <dbReference type="EMBL" id="MBT0959293.1"/>
    </source>
</evidence>
<dbReference type="EMBL" id="JADQAZ010000004">
    <property type="protein sequence ID" value="MBT0959293.1"/>
    <property type="molecule type" value="Genomic_DNA"/>
</dbReference>
<dbReference type="GO" id="GO:0006351">
    <property type="term" value="P:DNA-templated transcription"/>
    <property type="evidence" value="ECO:0007669"/>
    <property type="project" value="TreeGrafter"/>
</dbReference>
<keyword evidence="7" id="KW-1185">Reference proteome</keyword>